<accession>A0AAE0EV83</accession>
<keyword evidence="4" id="KW-1185">Reference proteome</keyword>
<organism evidence="3 4">
    <name type="scientific">Cymbomonas tetramitiformis</name>
    <dbReference type="NCBI Taxonomy" id="36881"/>
    <lineage>
        <taxon>Eukaryota</taxon>
        <taxon>Viridiplantae</taxon>
        <taxon>Chlorophyta</taxon>
        <taxon>Pyramimonadophyceae</taxon>
        <taxon>Pyramimonadales</taxon>
        <taxon>Pyramimonadaceae</taxon>
        <taxon>Cymbomonas</taxon>
    </lineage>
</organism>
<dbReference type="Proteomes" id="UP001190700">
    <property type="component" value="Unassembled WGS sequence"/>
</dbReference>
<keyword evidence="1" id="KW-0175">Coiled coil</keyword>
<evidence type="ECO:0000313" key="3">
    <source>
        <dbReference type="EMBL" id="KAK3241479.1"/>
    </source>
</evidence>
<feature type="region of interest" description="Disordered" evidence="2">
    <location>
        <begin position="1"/>
        <end position="97"/>
    </location>
</feature>
<proteinExistence type="predicted"/>
<dbReference type="EMBL" id="LGRX02033387">
    <property type="protein sequence ID" value="KAK3241479.1"/>
    <property type="molecule type" value="Genomic_DNA"/>
</dbReference>
<comment type="caution">
    <text evidence="3">The sequence shown here is derived from an EMBL/GenBank/DDBJ whole genome shotgun (WGS) entry which is preliminary data.</text>
</comment>
<feature type="coiled-coil region" evidence="1">
    <location>
        <begin position="342"/>
        <end position="432"/>
    </location>
</feature>
<feature type="compositionally biased region" description="Basic and acidic residues" evidence="2">
    <location>
        <begin position="1"/>
        <end position="16"/>
    </location>
</feature>
<protein>
    <submittedName>
        <fullName evidence="3">Uncharacterized protein</fullName>
    </submittedName>
</protein>
<evidence type="ECO:0000313" key="4">
    <source>
        <dbReference type="Proteomes" id="UP001190700"/>
    </source>
</evidence>
<name>A0AAE0EV83_9CHLO</name>
<gene>
    <name evidence="3" type="ORF">CYMTET_48759</name>
</gene>
<dbReference type="AlphaFoldDB" id="A0AAE0EV83"/>
<feature type="coiled-coil region" evidence="1">
    <location>
        <begin position="107"/>
        <end position="201"/>
    </location>
</feature>
<evidence type="ECO:0000256" key="2">
    <source>
        <dbReference type="SAM" id="MobiDB-lite"/>
    </source>
</evidence>
<evidence type="ECO:0000256" key="1">
    <source>
        <dbReference type="SAM" id="Coils"/>
    </source>
</evidence>
<feature type="compositionally biased region" description="Low complexity" evidence="2">
    <location>
        <begin position="49"/>
        <end position="62"/>
    </location>
</feature>
<reference evidence="3 4" key="1">
    <citation type="journal article" date="2015" name="Genome Biol. Evol.">
        <title>Comparative Genomics of a Bacterivorous Green Alga Reveals Evolutionary Causalities and Consequences of Phago-Mixotrophic Mode of Nutrition.</title>
        <authorList>
            <person name="Burns J.A."/>
            <person name="Paasch A."/>
            <person name="Narechania A."/>
            <person name="Kim E."/>
        </authorList>
    </citation>
    <scope>NUCLEOTIDE SEQUENCE [LARGE SCALE GENOMIC DNA]</scope>
    <source>
        <strain evidence="3 4">PLY_AMNH</strain>
    </source>
</reference>
<sequence>MLVEPHEKQERDHLGAEDVEGVRGPTPRTKTRYGKLAAWPPAPFPQPPANATQKSDSSSSRRSYSHVDTATTHAKEEEQGGVVKVTEAETQDPLVLGEQSKPQSVIIEEQAELILELRDRVRQLAAELNREKEKREETQQQAQYKVKKLQAEKEKYFRKMQNEKEAATVAVEETRTKEEVLEKMREENTRLRENLGKVDEVSKKGWHYVALQNKRLQKIRHRQADLQRNFQRQTKARIKAQEQRDRMELQVNPLQQRNLEMGYRLQLQAEWHSDTLQQLTAVEEQLLGDRTVLNRINRQLATTAKQKADAVEESTHTQLMVNELYEDNTELQRRFDTLYADNQQCNKTLKRLKHEVQESQSRAAQVKLELGSEVTWRQSIEEELGAKDEELQALVDDVAHTKQQLQAEEAARISAEEKLQLAADELKLMKAQFPEVKHVTYTAKARSTMQLVRVQQNPKFLQKVLKGPSMVSLNATNATAAALLSPRLPSLCGDVAERENHPNCNVEAKMYNGSQTVR</sequence>